<keyword evidence="2" id="KW-0378">Hydrolase</keyword>
<dbReference type="GO" id="GO:0004519">
    <property type="term" value="F:endonuclease activity"/>
    <property type="evidence" value="ECO:0007669"/>
    <property type="project" value="UniProtKB-KW"/>
</dbReference>
<dbReference type="CDD" id="cd06260">
    <property type="entry name" value="DUF820-like"/>
    <property type="match status" value="1"/>
</dbReference>
<dbReference type="EMBL" id="JAGIQL010000008">
    <property type="protein sequence ID" value="MBP0456688.1"/>
    <property type="molecule type" value="Genomic_DNA"/>
</dbReference>
<dbReference type="PANTHER" id="PTHR35400">
    <property type="entry name" value="SLR1083 PROTEIN"/>
    <property type="match status" value="1"/>
</dbReference>
<keyword evidence="3" id="KW-1185">Reference proteome</keyword>
<evidence type="ECO:0000313" key="2">
    <source>
        <dbReference type="EMBL" id="MBP0456688.1"/>
    </source>
</evidence>
<proteinExistence type="predicted"/>
<dbReference type="Pfam" id="PF05685">
    <property type="entry name" value="Uma2"/>
    <property type="match status" value="1"/>
</dbReference>
<feature type="domain" description="Putative restriction endonuclease" evidence="1">
    <location>
        <begin position="13"/>
        <end position="174"/>
    </location>
</feature>
<reference evidence="2" key="1">
    <citation type="submission" date="2021-03" db="EMBL/GenBank/DDBJ databases">
        <title>Whole genome sequence of Streptomyces bomunensis MMS17-BM035.</title>
        <authorList>
            <person name="Lee J.H."/>
        </authorList>
    </citation>
    <scope>NUCLEOTIDE SEQUENCE</scope>
    <source>
        <strain evidence="2">MMS17-BM035</strain>
    </source>
</reference>
<protein>
    <submittedName>
        <fullName evidence="2">Uma2 family endonuclease</fullName>
    </submittedName>
</protein>
<name>A0A940M982_9ACTN</name>
<dbReference type="InterPro" id="IPR012296">
    <property type="entry name" value="Nuclease_put_TT1808"/>
</dbReference>
<organism evidence="2 3">
    <name type="scientific">Streptomyces montanisoli</name>
    <dbReference type="NCBI Taxonomy" id="2798581"/>
    <lineage>
        <taxon>Bacteria</taxon>
        <taxon>Bacillati</taxon>
        <taxon>Actinomycetota</taxon>
        <taxon>Actinomycetes</taxon>
        <taxon>Kitasatosporales</taxon>
        <taxon>Streptomycetaceae</taxon>
        <taxon>Streptomyces</taxon>
    </lineage>
</organism>
<dbReference type="Gene3D" id="3.90.1570.10">
    <property type="entry name" value="tt1808, chain A"/>
    <property type="match status" value="1"/>
</dbReference>
<evidence type="ECO:0000313" key="3">
    <source>
        <dbReference type="Proteomes" id="UP000670475"/>
    </source>
</evidence>
<dbReference type="SUPFAM" id="SSF52980">
    <property type="entry name" value="Restriction endonuclease-like"/>
    <property type="match status" value="1"/>
</dbReference>
<comment type="caution">
    <text evidence="2">The sequence shown here is derived from an EMBL/GenBank/DDBJ whole genome shotgun (WGS) entry which is preliminary data.</text>
</comment>
<sequence>MTEPGRLRSRLAQYEDALPGHRVELVEASIVAHRVRPHHNATIRGVWNALRAQLSGDWGFTSDVAFVFDGETELCPDLAVIPDAAVAENRSAYDPDLIELVVEVVSPGSVRRDYEIKPRLYAARGIANYLVFDPYQARCVTFWHPTADGYQGRDTIPYGKDVTLDSGLGALTIDTSELPRDAVAPTD</sequence>
<dbReference type="Proteomes" id="UP000670475">
    <property type="component" value="Unassembled WGS sequence"/>
</dbReference>
<dbReference type="InterPro" id="IPR008538">
    <property type="entry name" value="Uma2"/>
</dbReference>
<keyword evidence="2" id="KW-0540">Nuclease</keyword>
<gene>
    <name evidence="2" type="ORF">JFN87_04105</name>
</gene>
<evidence type="ECO:0000259" key="1">
    <source>
        <dbReference type="Pfam" id="PF05685"/>
    </source>
</evidence>
<dbReference type="AlphaFoldDB" id="A0A940M982"/>
<keyword evidence="2" id="KW-0255">Endonuclease</keyword>
<dbReference type="InterPro" id="IPR011335">
    <property type="entry name" value="Restrct_endonuc-II-like"/>
</dbReference>
<dbReference type="PANTHER" id="PTHR35400:SF3">
    <property type="entry name" value="SLL1072 PROTEIN"/>
    <property type="match status" value="1"/>
</dbReference>
<dbReference type="RefSeq" id="WP_209338465.1">
    <property type="nucleotide sequence ID" value="NZ_JAGIQL010000008.1"/>
</dbReference>
<accession>A0A940M982</accession>